<dbReference type="GO" id="GO:0005975">
    <property type="term" value="P:carbohydrate metabolic process"/>
    <property type="evidence" value="ECO:0007669"/>
    <property type="project" value="InterPro"/>
</dbReference>
<name>A0A2Y9CAL8_9FIRM</name>
<sequence length="227" mass="25681">MRDRLLVAPSMGCCDLFRMEEQVKFIDSRADFLHMDIKDGNYVKTFGIGPDFMAYLKPHVKTPMDAHLMVKHPQDYIEACAEAGAAYITPHTDCIESDAFVTINKIRSLGCKAGIALNPAAPLEAIRYYLPLLSKVTIMIVDAGYAGQKVIEQMYDKIRTLVKWREEMGLKFLIEADGSMNWDVYQLLYDAGADVVVLGPPALWNKSKDIRKAWEIMEAEIKVEKKI</sequence>
<evidence type="ECO:0000313" key="4">
    <source>
        <dbReference type="Proteomes" id="UP000245845"/>
    </source>
</evidence>
<dbReference type="InterPro" id="IPR013785">
    <property type="entry name" value="Aldolase_TIM"/>
</dbReference>
<dbReference type="Pfam" id="PF00834">
    <property type="entry name" value="Ribul_P_3_epim"/>
    <property type="match status" value="1"/>
</dbReference>
<proteinExistence type="predicted"/>
<comment type="caution">
    <text evidence="3">The sequence shown here is derived from an EMBL/GenBank/DDBJ whole genome shotgun (WGS) entry which is preliminary data.</text>
</comment>
<dbReference type="AlphaFoldDB" id="A0A2Y9CAL8"/>
<dbReference type="InterPro" id="IPR000056">
    <property type="entry name" value="Ribul_P_3_epim-like"/>
</dbReference>
<keyword evidence="2" id="KW-0413">Isomerase</keyword>
<dbReference type="EMBL" id="QGDL01000015">
    <property type="protein sequence ID" value="PWJ23174.1"/>
    <property type="molecule type" value="Genomic_DNA"/>
</dbReference>
<organism evidence="3 4">
    <name type="scientific">Faecalicatena orotica</name>
    <dbReference type="NCBI Taxonomy" id="1544"/>
    <lineage>
        <taxon>Bacteria</taxon>
        <taxon>Bacillati</taxon>
        <taxon>Bacillota</taxon>
        <taxon>Clostridia</taxon>
        <taxon>Lachnospirales</taxon>
        <taxon>Lachnospiraceae</taxon>
        <taxon>Faecalicatena</taxon>
    </lineage>
</organism>
<dbReference type="PANTHER" id="PTHR11749">
    <property type="entry name" value="RIBULOSE-5-PHOSPHATE-3-EPIMERASE"/>
    <property type="match status" value="1"/>
</dbReference>
<dbReference type="InterPro" id="IPR011060">
    <property type="entry name" value="RibuloseP-bd_barrel"/>
</dbReference>
<gene>
    <name evidence="3" type="ORF">A8806_115108</name>
</gene>
<dbReference type="SUPFAM" id="SSF51366">
    <property type="entry name" value="Ribulose-phoshate binding barrel"/>
    <property type="match status" value="1"/>
</dbReference>
<reference evidence="3 4" key="1">
    <citation type="submission" date="2018-05" db="EMBL/GenBank/DDBJ databases">
        <title>The Hungate 1000. A catalogue of reference genomes from the rumen microbiome.</title>
        <authorList>
            <person name="Kelly W."/>
        </authorList>
    </citation>
    <scope>NUCLEOTIDE SEQUENCE [LARGE SCALE GENOMIC DNA]</scope>
    <source>
        <strain evidence="3 4">NLAE-zl-C242</strain>
    </source>
</reference>
<dbReference type="OrthoDB" id="1645589at2"/>
<dbReference type="RefSeq" id="WP_109733163.1">
    <property type="nucleotide sequence ID" value="NZ_BAAACK010000023.1"/>
</dbReference>
<dbReference type="GO" id="GO:0046872">
    <property type="term" value="F:metal ion binding"/>
    <property type="evidence" value="ECO:0007669"/>
    <property type="project" value="UniProtKB-KW"/>
</dbReference>
<keyword evidence="1" id="KW-0479">Metal-binding</keyword>
<dbReference type="Gene3D" id="3.20.20.70">
    <property type="entry name" value="Aldolase class I"/>
    <property type="match status" value="1"/>
</dbReference>
<accession>A0A2Y9CAL8</accession>
<evidence type="ECO:0000256" key="2">
    <source>
        <dbReference type="ARBA" id="ARBA00023235"/>
    </source>
</evidence>
<dbReference type="GO" id="GO:0016857">
    <property type="term" value="F:racemase and epimerase activity, acting on carbohydrates and derivatives"/>
    <property type="evidence" value="ECO:0007669"/>
    <property type="project" value="InterPro"/>
</dbReference>
<keyword evidence="4" id="KW-1185">Reference proteome</keyword>
<protein>
    <submittedName>
        <fullName evidence="3">D-allulose-6-phosphate 3-epimerase</fullName>
    </submittedName>
</protein>
<evidence type="ECO:0000313" key="3">
    <source>
        <dbReference type="EMBL" id="PWJ23174.1"/>
    </source>
</evidence>
<dbReference type="Proteomes" id="UP000245845">
    <property type="component" value="Unassembled WGS sequence"/>
</dbReference>
<dbReference type="CDD" id="cd00429">
    <property type="entry name" value="RPE"/>
    <property type="match status" value="1"/>
</dbReference>
<evidence type="ECO:0000256" key="1">
    <source>
        <dbReference type="ARBA" id="ARBA00022723"/>
    </source>
</evidence>